<keyword evidence="1" id="KW-0812">Transmembrane</keyword>
<dbReference type="Proteomes" id="UP000284403">
    <property type="component" value="Unassembled WGS sequence"/>
</dbReference>
<proteinExistence type="predicted"/>
<dbReference type="AlphaFoldDB" id="A0A3R7NLC0"/>
<keyword evidence="1" id="KW-0472">Membrane</keyword>
<organism evidence="2 3">
    <name type="scientific">Trypanosoma conorhini</name>
    <dbReference type="NCBI Taxonomy" id="83891"/>
    <lineage>
        <taxon>Eukaryota</taxon>
        <taxon>Discoba</taxon>
        <taxon>Euglenozoa</taxon>
        <taxon>Kinetoplastea</taxon>
        <taxon>Metakinetoplastina</taxon>
        <taxon>Trypanosomatida</taxon>
        <taxon>Trypanosomatidae</taxon>
        <taxon>Trypanosoma</taxon>
    </lineage>
</organism>
<feature type="transmembrane region" description="Helical" evidence="1">
    <location>
        <begin position="349"/>
        <end position="368"/>
    </location>
</feature>
<feature type="transmembrane region" description="Helical" evidence="1">
    <location>
        <begin position="26"/>
        <end position="44"/>
    </location>
</feature>
<feature type="transmembrane region" description="Helical" evidence="1">
    <location>
        <begin position="145"/>
        <end position="167"/>
    </location>
</feature>
<evidence type="ECO:0000313" key="3">
    <source>
        <dbReference type="Proteomes" id="UP000284403"/>
    </source>
</evidence>
<name>A0A3R7NLC0_9TRYP</name>
<evidence type="ECO:0000313" key="2">
    <source>
        <dbReference type="EMBL" id="RNF08171.1"/>
    </source>
</evidence>
<feature type="transmembrane region" description="Helical" evidence="1">
    <location>
        <begin position="227"/>
        <end position="245"/>
    </location>
</feature>
<protein>
    <submittedName>
        <fullName evidence="2">Uncharacterized protein</fullName>
    </submittedName>
</protein>
<keyword evidence="3" id="KW-1185">Reference proteome</keyword>
<evidence type="ECO:0000256" key="1">
    <source>
        <dbReference type="SAM" id="Phobius"/>
    </source>
</evidence>
<sequence length="387" mass="42694">MLIPVQRDAGAFGSCSTRLFCLFARYPPLLMYVVAAALLLYLLVSKNAAARANAVGGAVLSCFLSARTLRGSLHFLWQDRGRLTFARVADCVALRAPAGLRGKSAVYMIFADIFLLPLCIAVSAFRDVKLLTHLAFILHPHRTSSLWFAWALPLGGLLLNLLHWGVLLPMDRRGPHRFMSGRAIAPRILAFFSTWLGIPTLSVVCAMLPCDGEAMAFVADAKCLSSFHRWCIGLGALVFVLYFLSQDVALGLLRHCGDTDSDERRCDGLMLQLMMFHRCAYIFIAVFADRQIWYVLAGTLSAFILLLMCRAFFASARVLNDLTRASLLQCLLGSFCCSLTYVMDLTSAAWLWVCVSLLGGALLFALLFHRHGMCLCESASEVWIVGS</sequence>
<reference evidence="2 3" key="1">
    <citation type="journal article" date="2018" name="BMC Genomics">
        <title>Genomic comparison of Trypanosoma conorhini and Trypanosoma rangeli to Trypanosoma cruzi strains of high and low virulence.</title>
        <authorList>
            <person name="Bradwell K.R."/>
            <person name="Koparde V.N."/>
            <person name="Matveyev A.V."/>
            <person name="Serrano M.G."/>
            <person name="Alves J.M."/>
            <person name="Parikh H."/>
            <person name="Huang B."/>
            <person name="Lee V."/>
            <person name="Espinosa-Alvarez O."/>
            <person name="Ortiz P.A."/>
            <person name="Costa-Martins A.G."/>
            <person name="Teixeira M.M."/>
            <person name="Buck G.A."/>
        </authorList>
    </citation>
    <scope>NUCLEOTIDE SEQUENCE [LARGE SCALE GENOMIC DNA]</scope>
    <source>
        <strain evidence="2 3">025E</strain>
    </source>
</reference>
<dbReference type="EMBL" id="MKKU01000544">
    <property type="protein sequence ID" value="RNF08171.1"/>
    <property type="molecule type" value="Genomic_DNA"/>
</dbReference>
<gene>
    <name evidence="2" type="ORF">Tco025E_07213</name>
</gene>
<feature type="transmembrane region" description="Helical" evidence="1">
    <location>
        <begin position="188"/>
        <end position="207"/>
    </location>
</feature>
<dbReference type="RefSeq" id="XP_029225801.1">
    <property type="nucleotide sequence ID" value="XM_029374080.1"/>
</dbReference>
<comment type="caution">
    <text evidence="2">The sequence shown here is derived from an EMBL/GenBank/DDBJ whole genome shotgun (WGS) entry which is preliminary data.</text>
</comment>
<dbReference type="GeneID" id="40320824"/>
<accession>A0A3R7NLC0</accession>
<feature type="transmembrane region" description="Helical" evidence="1">
    <location>
        <begin position="292"/>
        <end position="313"/>
    </location>
</feature>
<feature type="transmembrane region" description="Helical" evidence="1">
    <location>
        <begin position="105"/>
        <end position="125"/>
    </location>
</feature>
<keyword evidence="1" id="KW-1133">Transmembrane helix</keyword>
<dbReference type="OrthoDB" id="250734at2759"/>